<dbReference type="GeneID" id="111288866"/>
<dbReference type="KEGG" id="dzi:111288866"/>
<reference evidence="11" key="1">
    <citation type="submission" date="2025-08" db="UniProtKB">
        <authorList>
            <consortium name="RefSeq"/>
        </authorList>
    </citation>
    <scope>IDENTIFICATION</scope>
    <source>
        <tissue evidence="11">Fruit stalk</tissue>
    </source>
</reference>
<keyword evidence="7" id="KW-0325">Glycoprotein</keyword>
<dbReference type="Pfam" id="PF25079">
    <property type="entry name" value="COB_C"/>
    <property type="match status" value="1"/>
</dbReference>
<dbReference type="OrthoDB" id="2014623at2759"/>
<dbReference type="GO" id="GO:0098552">
    <property type="term" value="C:side of membrane"/>
    <property type="evidence" value="ECO:0007669"/>
    <property type="project" value="UniProtKB-KW"/>
</dbReference>
<comment type="subcellular location">
    <subcellularLocation>
        <location evidence="1">Cell membrane</location>
        <topology evidence="1">Lipid-anchor</topology>
        <topology evidence="1">GPI-anchor</topology>
    </subcellularLocation>
</comment>
<evidence type="ECO:0000256" key="1">
    <source>
        <dbReference type="ARBA" id="ARBA00004609"/>
    </source>
</evidence>
<keyword evidence="3" id="KW-1003">Cell membrane</keyword>
<keyword evidence="8" id="KW-0449">Lipoprotein</keyword>
<evidence type="ECO:0000256" key="6">
    <source>
        <dbReference type="ARBA" id="ARBA00023136"/>
    </source>
</evidence>
<name>A0A6P5Y567_DURZI</name>
<evidence type="ECO:0000259" key="9">
    <source>
        <dbReference type="Pfam" id="PF25079"/>
    </source>
</evidence>
<dbReference type="PANTHER" id="PTHR31052:SF2">
    <property type="entry name" value="COBRA-LIKE PROTEIN 10"/>
    <property type="match status" value="1"/>
</dbReference>
<evidence type="ECO:0000256" key="7">
    <source>
        <dbReference type="ARBA" id="ARBA00023180"/>
    </source>
</evidence>
<evidence type="ECO:0000313" key="11">
    <source>
        <dbReference type="RefSeq" id="XP_022735559.1"/>
    </source>
</evidence>
<keyword evidence="10" id="KW-1185">Reference proteome</keyword>
<gene>
    <name evidence="11" type="primary">LOC111288866</name>
</gene>
<accession>A0A6P5Y567</accession>
<evidence type="ECO:0000256" key="2">
    <source>
        <dbReference type="ARBA" id="ARBA00005507"/>
    </source>
</evidence>
<dbReference type="InterPro" id="IPR056900">
    <property type="entry name" value="COB_C"/>
</dbReference>
<keyword evidence="5" id="KW-0732">Signal</keyword>
<keyword evidence="6" id="KW-0472">Membrane</keyword>
<dbReference type="AlphaFoldDB" id="A0A6P5Y567"/>
<dbReference type="GO" id="GO:0010215">
    <property type="term" value="P:cellulose microfibril organization"/>
    <property type="evidence" value="ECO:0007669"/>
    <property type="project" value="InterPro"/>
</dbReference>
<dbReference type="GO" id="GO:0005886">
    <property type="term" value="C:plasma membrane"/>
    <property type="evidence" value="ECO:0007669"/>
    <property type="project" value="UniProtKB-SubCell"/>
</dbReference>
<dbReference type="InterPro" id="IPR006918">
    <property type="entry name" value="COBRA_pln"/>
</dbReference>
<protein>
    <submittedName>
        <fullName evidence="11">COBRA-like protein 10</fullName>
    </submittedName>
</protein>
<evidence type="ECO:0000256" key="3">
    <source>
        <dbReference type="ARBA" id="ARBA00022475"/>
    </source>
</evidence>
<comment type="similarity">
    <text evidence="2">Belongs to the COBRA family.</text>
</comment>
<dbReference type="PANTHER" id="PTHR31052">
    <property type="entry name" value="COBRA-LIKE PROTEIN 7"/>
    <property type="match status" value="1"/>
</dbReference>
<dbReference type="Pfam" id="PF04833">
    <property type="entry name" value="COBRA"/>
    <property type="match status" value="1"/>
</dbReference>
<evidence type="ECO:0000256" key="4">
    <source>
        <dbReference type="ARBA" id="ARBA00022622"/>
    </source>
</evidence>
<evidence type="ECO:0000256" key="5">
    <source>
        <dbReference type="ARBA" id="ARBA00022729"/>
    </source>
</evidence>
<keyword evidence="4" id="KW-0336">GPI-anchor</keyword>
<dbReference type="RefSeq" id="XP_022735559.1">
    <property type="nucleotide sequence ID" value="XM_022879824.1"/>
</dbReference>
<evidence type="ECO:0000256" key="8">
    <source>
        <dbReference type="ARBA" id="ARBA00023288"/>
    </source>
</evidence>
<feature type="domain" description="COBRA C-terminal" evidence="9">
    <location>
        <begin position="448"/>
        <end position="658"/>
    </location>
</feature>
<proteinExistence type="inferred from homology"/>
<organism evidence="10 11">
    <name type="scientific">Durio zibethinus</name>
    <name type="common">Durian</name>
    <dbReference type="NCBI Taxonomy" id="66656"/>
    <lineage>
        <taxon>Eukaryota</taxon>
        <taxon>Viridiplantae</taxon>
        <taxon>Streptophyta</taxon>
        <taxon>Embryophyta</taxon>
        <taxon>Tracheophyta</taxon>
        <taxon>Spermatophyta</taxon>
        <taxon>Magnoliopsida</taxon>
        <taxon>eudicotyledons</taxon>
        <taxon>Gunneridae</taxon>
        <taxon>Pentapetalae</taxon>
        <taxon>rosids</taxon>
        <taxon>malvids</taxon>
        <taxon>Malvales</taxon>
        <taxon>Malvaceae</taxon>
        <taxon>Helicteroideae</taxon>
        <taxon>Durio</taxon>
    </lineage>
</organism>
<dbReference type="Proteomes" id="UP000515121">
    <property type="component" value="Unplaced"/>
</dbReference>
<evidence type="ECO:0000313" key="10">
    <source>
        <dbReference type="Proteomes" id="UP000515121"/>
    </source>
</evidence>
<sequence length="688" mass="76492">MRGFTRNSLPLSPCRVVAAAEKTKTGVKMPWMTLLYVAFLFIPLRIQLCYGDLADDYSDDEPAPAPPPGQDNCNGVFLSYAFTSRSKEYPHVKNVTAQSWAFNSIATIVNSGTEEVKGWKMFVGFQHKEILVSASSAIIVDGSGDFPVAVGNGTTLAGYPMTDLKTSIDTAGDYNQIAVQVQFAGTMFGMKEKAIPMPKTIRLANDGWNCPKPTKDPTYMHVCCKKNPKFKAKSPKGKYLPKQYGDLNFMYDVLKAYEGSYEAQVTMDNNNPLGRLDHWNLTWEWIRGEFIYSMKGAYTHRIDYSDCIYGLAGQFLSGLDFTQVMNCQKKPVIADLPADRANDTKIGKIPYCCRNGTLLPPLMDESKARSIFQLRVYKLPPDTAKTVLYPPQRWNITGLLNPQYKCSAPIRVDPTEFPDPSGLQATTSAIASWQVVCNITKPEKKKTKCCVSFSAYYNDSAIPCSTCACGCDDIDTDTCNPNGRSMLLPADALLVPFENRTAKAKAFAHLKHRTVPKKLPCPDNCGVSINWHLNSDYKTGWTARITLFNWGDTPFEDWFTAVEMKEAFPGYENVYSFNGTKLKSVKNAIFFQGLPGLNYLVAETNGTKPDDPRIPGKQQSVISFTKKQTPRINVRLGDGFPSKVFFNGEECALPDGFPRSAGHSSRVSFTAVIFIAIMTSLLMTDRLH</sequence>